<dbReference type="KEGG" id="zmp:Zymop_0347"/>
<dbReference type="EMBL" id="CP002865">
    <property type="protein sequence ID" value="AEI37250.1"/>
    <property type="molecule type" value="Genomic_DNA"/>
</dbReference>
<evidence type="ECO:0000313" key="4">
    <source>
        <dbReference type="Proteomes" id="UP000000491"/>
    </source>
</evidence>
<evidence type="ECO:0000313" key="3">
    <source>
        <dbReference type="EMBL" id="AEI37250.1"/>
    </source>
</evidence>
<evidence type="ECO:0000256" key="2">
    <source>
        <dbReference type="SAM" id="SignalP"/>
    </source>
</evidence>
<sequence>MRFHPWIKGCFASFLPLFFSPLIAQTNSTDPTSLTASPIGQTHRAIDYVGGWAVTSGGKTILELELEPTHDSAYPFDGALTHPHFTITAKAFTGVHGPLVREQIISSRLFDDHLFFSTRDGQGMRHDIEMWLDDNNSASLNILDLAGIRWPIIRTNTRAPFTLNWEINRVYTIDRPEIPPNIEVSKIFQEEKSSKNGDSDIAGASRRQRIRDLLNGRHLHTAQDYNQAGFVLSQSTKADDALLAHSLALAALANGDETAITTAINSLDRYLIATGHAQIYGTIHQGSAKNSPIQQPYDATVIPEDLRHELGAFEPLSSIASSSQIIEKPSSDISNPASNKMLAAPVKGGGRRKIAMGQKNTEKMPVMAPK</sequence>
<dbReference type="Proteomes" id="UP000000491">
    <property type="component" value="Chromosome"/>
</dbReference>
<gene>
    <name evidence="3" type="ordered locus">Zymop_0347</name>
</gene>
<dbReference type="PATRIC" id="fig|579138.3.peg.364"/>
<protein>
    <submittedName>
        <fullName evidence="3">Uncharacterized protein</fullName>
    </submittedName>
</protein>
<feature type="compositionally biased region" description="Polar residues" evidence="1">
    <location>
        <begin position="328"/>
        <end position="338"/>
    </location>
</feature>
<accession>F8EUW2</accession>
<proteinExistence type="predicted"/>
<dbReference type="RefSeq" id="WP_013933649.1">
    <property type="nucleotide sequence ID" value="NC_015709.1"/>
</dbReference>
<organism evidence="3 4">
    <name type="scientific">Zymomonas mobilis subsp. pomaceae (strain ATCC 29192 / DSM 22645 / JCM 10191 / CCUG 17912 / NBRC 13757 / NCIMB 11200 / NRRL B-4491 / Barker I)</name>
    <dbReference type="NCBI Taxonomy" id="579138"/>
    <lineage>
        <taxon>Bacteria</taxon>
        <taxon>Pseudomonadati</taxon>
        <taxon>Pseudomonadota</taxon>
        <taxon>Alphaproteobacteria</taxon>
        <taxon>Sphingomonadales</taxon>
        <taxon>Zymomonadaceae</taxon>
        <taxon>Zymomonas</taxon>
    </lineage>
</organism>
<evidence type="ECO:0000256" key="1">
    <source>
        <dbReference type="SAM" id="MobiDB-lite"/>
    </source>
</evidence>
<feature type="chain" id="PRO_5003370079" evidence="2">
    <location>
        <begin position="25"/>
        <end position="370"/>
    </location>
</feature>
<feature type="region of interest" description="Disordered" evidence="1">
    <location>
        <begin position="328"/>
        <end position="370"/>
    </location>
</feature>
<dbReference type="AlphaFoldDB" id="F8EUW2"/>
<name>F8EUW2_ZYMMT</name>
<dbReference type="eggNOG" id="COG0457">
    <property type="taxonomic scope" value="Bacteria"/>
</dbReference>
<dbReference type="HOGENOM" id="CLU_737593_0_0_5"/>
<feature type="signal peptide" evidence="2">
    <location>
        <begin position="1"/>
        <end position="24"/>
    </location>
</feature>
<keyword evidence="2" id="KW-0732">Signal</keyword>
<reference evidence="3 4" key="1">
    <citation type="journal article" date="2011" name="J. Bacteriol.">
        <title>Genome sequence of the ethanol-producing Zymomonas mobilis subsp. pomaceae lectotype strain ATCC 29192.</title>
        <authorList>
            <person name="Kouvelis V.N."/>
            <person name="Davenport K.W."/>
            <person name="Brettin T.S."/>
            <person name="Bruce D."/>
            <person name="Detter C."/>
            <person name="Han C.S."/>
            <person name="Nolan M."/>
            <person name="Tapia R."/>
            <person name="Damoulaki A."/>
            <person name="Kyrpides N.C."/>
            <person name="Typas M.A."/>
            <person name="Pappas K.M."/>
        </authorList>
    </citation>
    <scope>NUCLEOTIDE SEQUENCE [LARGE SCALE GENOMIC DNA]</scope>
    <source>
        <strain evidence="4">ATCC 29192 / DSM 22645 / JCM 10191 / CCUG 17912 / NBRC 13757 / NCIMB 11200 / NRRL B-4491 / Barker I</strain>
    </source>
</reference>